<gene>
    <name evidence="3" type="ORF">BJ085DRAFT_39887</name>
</gene>
<accession>A0A4P9ZYK4</accession>
<reference evidence="4" key="1">
    <citation type="journal article" date="2018" name="Nat. Microbiol.">
        <title>Leveraging single-cell genomics to expand the fungal tree of life.</title>
        <authorList>
            <person name="Ahrendt S.R."/>
            <person name="Quandt C.A."/>
            <person name="Ciobanu D."/>
            <person name="Clum A."/>
            <person name="Salamov A."/>
            <person name="Andreopoulos B."/>
            <person name="Cheng J.F."/>
            <person name="Woyke T."/>
            <person name="Pelin A."/>
            <person name="Henrissat B."/>
            <person name="Reynolds N.K."/>
            <person name="Benny G.L."/>
            <person name="Smith M.E."/>
            <person name="James T.Y."/>
            <person name="Grigoriev I.V."/>
        </authorList>
    </citation>
    <scope>NUCLEOTIDE SEQUENCE [LARGE SCALE GENOMIC DNA]</scope>
    <source>
        <strain evidence="4">RSA 468</strain>
    </source>
</reference>
<organism evidence="3 4">
    <name type="scientific">Dimargaris cristalligena</name>
    <dbReference type="NCBI Taxonomy" id="215637"/>
    <lineage>
        <taxon>Eukaryota</taxon>
        <taxon>Fungi</taxon>
        <taxon>Fungi incertae sedis</taxon>
        <taxon>Zoopagomycota</taxon>
        <taxon>Kickxellomycotina</taxon>
        <taxon>Dimargaritomycetes</taxon>
        <taxon>Dimargaritales</taxon>
        <taxon>Dimargaritaceae</taxon>
        <taxon>Dimargaris</taxon>
    </lineage>
</organism>
<protein>
    <submittedName>
        <fullName evidence="3">Uncharacterized protein</fullName>
    </submittedName>
</protein>
<keyword evidence="4" id="KW-1185">Reference proteome</keyword>
<keyword evidence="2" id="KW-0732">Signal</keyword>
<evidence type="ECO:0000256" key="2">
    <source>
        <dbReference type="SAM" id="SignalP"/>
    </source>
</evidence>
<evidence type="ECO:0000313" key="3">
    <source>
        <dbReference type="EMBL" id="RKP38773.1"/>
    </source>
</evidence>
<feature type="signal peptide" evidence="2">
    <location>
        <begin position="1"/>
        <end position="20"/>
    </location>
</feature>
<dbReference type="EMBL" id="ML002331">
    <property type="protein sequence ID" value="RKP38773.1"/>
    <property type="molecule type" value="Genomic_DNA"/>
</dbReference>
<proteinExistence type="predicted"/>
<feature type="compositionally biased region" description="Low complexity" evidence="1">
    <location>
        <begin position="46"/>
        <end position="65"/>
    </location>
</feature>
<evidence type="ECO:0000313" key="4">
    <source>
        <dbReference type="Proteomes" id="UP000268162"/>
    </source>
</evidence>
<feature type="chain" id="PRO_5020587427" evidence="2">
    <location>
        <begin position="21"/>
        <end position="149"/>
    </location>
</feature>
<evidence type="ECO:0000256" key="1">
    <source>
        <dbReference type="SAM" id="MobiDB-lite"/>
    </source>
</evidence>
<dbReference type="Proteomes" id="UP000268162">
    <property type="component" value="Unassembled WGS sequence"/>
</dbReference>
<name>A0A4P9ZYK4_9FUNG</name>
<feature type="region of interest" description="Disordered" evidence="1">
    <location>
        <begin position="36"/>
        <end position="70"/>
    </location>
</feature>
<sequence>MKVFLFAVGALAGLQGLIQALPADSDCAHLVRRDGSNNKCGPPQVPTTTASDEVATTTTTTSDEPSTPPHEDCNVFAGGFAEYEVKIVGTNFETFGTMWREYNTKVESAFSCLALTTINNAFQKLTYTLRSSDADILRTWPETASVTQL</sequence>
<dbReference type="AlphaFoldDB" id="A0A4P9ZYK4"/>